<dbReference type="AlphaFoldDB" id="A0A8H4R5E9"/>
<accession>A0A8H4R5E9</accession>
<name>A0A8H4R5E9_9AGAR</name>
<dbReference type="GO" id="GO:0008270">
    <property type="term" value="F:zinc ion binding"/>
    <property type="evidence" value="ECO:0007669"/>
    <property type="project" value="InterPro"/>
</dbReference>
<dbReference type="PROSITE" id="PS00463">
    <property type="entry name" value="ZN2_CY6_FUNGAL_1"/>
    <property type="match status" value="1"/>
</dbReference>
<evidence type="ECO:0000313" key="3">
    <source>
        <dbReference type="Proteomes" id="UP000521872"/>
    </source>
</evidence>
<proteinExistence type="predicted"/>
<dbReference type="InterPro" id="IPR001138">
    <property type="entry name" value="Zn2Cys6_DnaBD"/>
</dbReference>
<comment type="caution">
    <text evidence="2">The sequence shown here is derived from an EMBL/GenBank/DDBJ whole genome shotgun (WGS) entry which is preliminary data.</text>
</comment>
<evidence type="ECO:0000313" key="2">
    <source>
        <dbReference type="EMBL" id="KAF4622521.1"/>
    </source>
</evidence>
<dbReference type="PANTHER" id="PTHR47784">
    <property type="entry name" value="STEROL UPTAKE CONTROL PROTEIN 2"/>
    <property type="match status" value="1"/>
</dbReference>
<gene>
    <name evidence="2" type="ORF">D9613_009638</name>
</gene>
<reference evidence="2 3" key="1">
    <citation type="submission" date="2019-12" db="EMBL/GenBank/DDBJ databases">
        <authorList>
            <person name="Floudas D."/>
            <person name="Bentzer J."/>
            <person name="Ahren D."/>
            <person name="Johansson T."/>
            <person name="Persson P."/>
            <person name="Tunlid A."/>
        </authorList>
    </citation>
    <scope>NUCLEOTIDE SEQUENCE [LARGE SCALE GENOMIC DNA]</scope>
    <source>
        <strain evidence="2 3">CBS 102.39</strain>
    </source>
</reference>
<dbReference type="Proteomes" id="UP000521872">
    <property type="component" value="Unassembled WGS sequence"/>
</dbReference>
<dbReference type="PANTHER" id="PTHR47784:SF5">
    <property type="entry name" value="STEROL UPTAKE CONTROL PROTEIN 2"/>
    <property type="match status" value="1"/>
</dbReference>
<sequence length="573" mass="64683">MPPCKGHKKSKNGCLMCKQRRVKCDETHPECRNCTQHGVPLKCVYAPPKSKEKSTEPPPSNVSTPLELCDICGYYHPPPVYPLSAEFPGALPGCCIIPLLSSNTPYNLTTQTMPPFGSNVLIRLSPAVPFTAIPNVSLRPEQTPYTPDTDDVSLLNHFTTSTSHTLTLCDEPESKYFWSNVIPTLCQAHPFLYHTTLTITAAHCSRTVAYAENSTIAHKFRELEKRHYKEAMNQMTRTILGGADEVNCHALFASVFIWIYYLLSRRSQLPSSQAPSILSDQPFSRGATPQLPLDTSWATFVRGTYGTLQDTWQWIRRGPVYQLLKERAEQYSDETIQLNANTESMLNELTKLCINFNILGSHRTSEMTDPTIAAAYYSAIYRLRGIWCTIETYCSPLDIIARSQKHNALSTAIFKAVLFTPPQFWDCLEKESPRALIIYAYFIVCWETVSYGLGESVLDETTESSQMFDMPSYDASQGVSRWWIKGKAENDLAIIDALLASIAKNDYERNVFKEWMAGAWRVLHGLKHGWWLKPTLDYHDAQTRELIEAFEAATAVPTIDPVDSIECPINIIF</sequence>
<dbReference type="SMART" id="SM00066">
    <property type="entry name" value="GAL4"/>
    <property type="match status" value="1"/>
</dbReference>
<dbReference type="CDD" id="cd00067">
    <property type="entry name" value="GAL4"/>
    <property type="match status" value="1"/>
</dbReference>
<evidence type="ECO:0000259" key="1">
    <source>
        <dbReference type="PROSITE" id="PS50048"/>
    </source>
</evidence>
<dbReference type="Pfam" id="PF11951">
    <property type="entry name" value="Fungal_trans_2"/>
    <property type="match status" value="1"/>
</dbReference>
<dbReference type="Gene3D" id="4.10.240.10">
    <property type="entry name" value="Zn(2)-C6 fungal-type DNA-binding domain"/>
    <property type="match status" value="1"/>
</dbReference>
<dbReference type="InterPro" id="IPR036864">
    <property type="entry name" value="Zn2-C6_fun-type_DNA-bd_sf"/>
</dbReference>
<dbReference type="PROSITE" id="PS50048">
    <property type="entry name" value="ZN2_CY6_FUNGAL_2"/>
    <property type="match status" value="1"/>
</dbReference>
<dbReference type="SUPFAM" id="SSF57701">
    <property type="entry name" value="Zn2/Cys6 DNA-binding domain"/>
    <property type="match status" value="1"/>
</dbReference>
<dbReference type="Pfam" id="PF00172">
    <property type="entry name" value="Zn_clus"/>
    <property type="match status" value="1"/>
</dbReference>
<dbReference type="EMBL" id="JAACJL010000002">
    <property type="protein sequence ID" value="KAF4622521.1"/>
    <property type="molecule type" value="Genomic_DNA"/>
</dbReference>
<dbReference type="GO" id="GO:0001228">
    <property type="term" value="F:DNA-binding transcription activator activity, RNA polymerase II-specific"/>
    <property type="evidence" value="ECO:0007669"/>
    <property type="project" value="TreeGrafter"/>
</dbReference>
<dbReference type="InterPro" id="IPR053157">
    <property type="entry name" value="Sterol_Uptake_Regulator"/>
</dbReference>
<feature type="domain" description="Zn(2)-C6 fungal-type" evidence="1">
    <location>
        <begin position="13"/>
        <end position="45"/>
    </location>
</feature>
<organism evidence="2 3">
    <name type="scientific">Agrocybe pediades</name>
    <dbReference type="NCBI Taxonomy" id="84607"/>
    <lineage>
        <taxon>Eukaryota</taxon>
        <taxon>Fungi</taxon>
        <taxon>Dikarya</taxon>
        <taxon>Basidiomycota</taxon>
        <taxon>Agaricomycotina</taxon>
        <taxon>Agaricomycetes</taxon>
        <taxon>Agaricomycetidae</taxon>
        <taxon>Agaricales</taxon>
        <taxon>Agaricineae</taxon>
        <taxon>Strophariaceae</taxon>
        <taxon>Agrocybe</taxon>
    </lineage>
</organism>
<keyword evidence="3" id="KW-1185">Reference proteome</keyword>
<dbReference type="InterPro" id="IPR021858">
    <property type="entry name" value="Fun_TF"/>
</dbReference>
<protein>
    <recommendedName>
        <fullName evidence="1">Zn(2)-C6 fungal-type domain-containing protein</fullName>
    </recommendedName>
</protein>